<dbReference type="EMBL" id="JBHSNW010000026">
    <property type="protein sequence ID" value="MFC5820576.1"/>
    <property type="molecule type" value="Genomic_DNA"/>
</dbReference>
<dbReference type="RefSeq" id="WP_219551552.1">
    <property type="nucleotide sequence ID" value="NZ_JAHKRN010000076.1"/>
</dbReference>
<reference evidence="2" key="1">
    <citation type="journal article" date="2019" name="Int. J. Syst. Evol. Microbiol.">
        <title>The Global Catalogue of Microorganisms (GCM) 10K type strain sequencing project: providing services to taxonomists for standard genome sequencing and annotation.</title>
        <authorList>
            <consortium name="The Broad Institute Genomics Platform"/>
            <consortium name="The Broad Institute Genome Sequencing Center for Infectious Disease"/>
            <person name="Wu L."/>
            <person name="Ma J."/>
        </authorList>
    </citation>
    <scope>NUCLEOTIDE SEQUENCE [LARGE SCALE GENOMIC DNA]</scope>
    <source>
        <strain evidence="2">CGMCC 4.7106</strain>
    </source>
</reference>
<keyword evidence="2" id="KW-1185">Reference proteome</keyword>
<proteinExistence type="predicted"/>
<gene>
    <name evidence="1" type="ORF">ACFPUY_36220</name>
</gene>
<evidence type="ECO:0000313" key="1">
    <source>
        <dbReference type="EMBL" id="MFC5820576.1"/>
    </source>
</evidence>
<comment type="caution">
    <text evidence="1">The sequence shown here is derived from an EMBL/GenBank/DDBJ whole genome shotgun (WGS) entry which is preliminary data.</text>
</comment>
<dbReference type="Proteomes" id="UP001596096">
    <property type="component" value="Unassembled WGS sequence"/>
</dbReference>
<protein>
    <submittedName>
        <fullName evidence="1">Uncharacterized protein</fullName>
    </submittedName>
</protein>
<accession>A0ABW1C4N3</accession>
<evidence type="ECO:0000313" key="2">
    <source>
        <dbReference type="Proteomes" id="UP001596096"/>
    </source>
</evidence>
<organism evidence="1 2">
    <name type="scientific">Nonomuraea harbinensis</name>
    <dbReference type="NCBI Taxonomy" id="1286938"/>
    <lineage>
        <taxon>Bacteria</taxon>
        <taxon>Bacillati</taxon>
        <taxon>Actinomycetota</taxon>
        <taxon>Actinomycetes</taxon>
        <taxon>Streptosporangiales</taxon>
        <taxon>Streptosporangiaceae</taxon>
        <taxon>Nonomuraea</taxon>
    </lineage>
</organism>
<name>A0ABW1C4N3_9ACTN</name>
<sequence>MTGAAAVTALSVPLLTGAQSAAYAVTEKSDGTVGVEIREFEEADRLERDLRAAGVKADVTYLGSGKRCERDRGVSKLLPDGAVHMRKGGLDIDPWLIDANHTLVLEFAERGGEDPGVVWTLATMMIPGEPGPCVVVDDPDWDDLGGPEGQPPAGS</sequence>